<evidence type="ECO:0000256" key="5">
    <source>
        <dbReference type="ARBA" id="ARBA00023157"/>
    </source>
</evidence>
<comment type="caution">
    <text evidence="7">Lacks conserved residue(s) required for the propagation of feature annotation.</text>
</comment>
<feature type="binding site" evidence="8">
    <location>
        <position position="356"/>
    </location>
    <ligand>
        <name>Zn(2+)</name>
        <dbReference type="ChEBI" id="CHEBI:29105"/>
        <note>catalytic</note>
    </ligand>
</feature>
<dbReference type="PROSITE" id="PS50026">
    <property type="entry name" value="EGF_3"/>
    <property type="match status" value="1"/>
</dbReference>
<feature type="region of interest" description="Disordered" evidence="9">
    <location>
        <begin position="852"/>
        <end position="903"/>
    </location>
</feature>
<feature type="compositionally biased region" description="Polar residues" evidence="9">
    <location>
        <begin position="1071"/>
        <end position="1085"/>
    </location>
</feature>
<feature type="domain" description="EGF-like" evidence="11">
    <location>
        <begin position="650"/>
        <end position="682"/>
    </location>
</feature>
<keyword evidence="8" id="KW-0479">Metal-binding</keyword>
<dbReference type="InterPro" id="IPR000742">
    <property type="entry name" value="EGF"/>
</dbReference>
<feature type="disulfide bond" evidence="7">
    <location>
        <begin position="672"/>
        <end position="681"/>
    </location>
</feature>
<dbReference type="STRING" id="37653.A0A0L8GXX3"/>
<sequence length="1116" mass="124009">MTVWSEVNFPTTCSRFGPTAWHFWQVSSTIASGRQSLLSGSGRWKLKEAHRKAHVENISIVIPTRRKKIVLKLKKNSELISNRYISRTLLPTGIHSKKISKDEYYTQHCYYNGHIEGDPYSSVAVSTCDGISGLVIKDDGLYHIEPAGNSLDPTLHYWYKNMTDETASHCGNDAHDYEHKDIHEIFSRNLLKRVRRSIRGPYGSNKETRYVELYLVADSGTHNLHKDKTERRLINIANTVNMIYRPLNLYIGLVGVEIWRDPSNIPIKIDRGDPQETLTRFLHYRQQRINPIQLNDNAQLLVGFKFANGVIGKASQGKICMHQSSGGVNSDHIHSTVASVAMTVAHELGHNLGMLHDRTTCVCPGESAKCIMEATSGDRSSPKWSSCSKEAIKEAFEMGMDYCLYNKPESLFHTSCGNNFVEDGEECDCGLPEVCDNKCCEPTTCKLKGNAVCATGKCCNLNTCQLRPPGTVCRPKEGECDLDEYCTGKGEYCPENVFIHNGRSCSGGLSYCYKGQCNTHTKQCQLLWGDTGRVSDDICFRANNVLGNVSGNCGLNWQTDRYTACAVNDVRCGMLHCIHKNEKLMFWKDNLAKKFPTSFIATGRTTEVCRAVILDVGLQMQDPGLVPDGSKCGADKICVEQQCKPLQKLGFPDCPKGCNGHGVCNSRGNCHCDAGYGPPYCDKEGKGGSVDSGIANLEKESPVLTIVLVILFLLLIISVLVCAYLRRNDLIQCWKKKSNFNMHLPPALTNIKLPKVQLPTRTDTNRQSRTSRLGPPISKPMLTHSTNSNSQALVTPVEAPQDAYIPKREPRSATRPLSAIMTKDISSPVLLSTTNRRSAAFSEQNLPNIHTADIKGGLATTKRPVKLRRNHSDRPQKPPPLKPDESRQFGTQSPKLRPLERNNRENAVSQHLLGQEDEDALYMNTSSEPPNSSSSIDHNSNHAVYHNMTSPSSLKKTKEKPPRPQTRALASNLVRSESNPTPPKRDHNPQPKTRALSKLTQTFPSASTADKPVPIQKNFVNLNRSESDPQAKSSLTPAQLAKAGLKPVGNTTKREHKSPPPSTVTKPVRSQRITSPTRYNQPQSSPKEDKADYSDSNNTESKKKISELRQMFDSKI</sequence>
<feature type="domain" description="Disintegrin" evidence="12">
    <location>
        <begin position="413"/>
        <end position="501"/>
    </location>
</feature>
<dbReference type="Pfam" id="PF08516">
    <property type="entry name" value="ADAM_CR"/>
    <property type="match status" value="1"/>
</dbReference>
<dbReference type="InterPro" id="IPR006586">
    <property type="entry name" value="ADAM_Cys-rich"/>
</dbReference>
<dbReference type="OrthoDB" id="5951731at2759"/>
<feature type="disulfide bond" evidence="7">
    <location>
        <begin position="654"/>
        <end position="664"/>
    </location>
</feature>
<organism evidence="14">
    <name type="scientific">Octopus bimaculoides</name>
    <name type="common">California two-spotted octopus</name>
    <dbReference type="NCBI Taxonomy" id="37653"/>
    <lineage>
        <taxon>Eukaryota</taxon>
        <taxon>Metazoa</taxon>
        <taxon>Spiralia</taxon>
        <taxon>Lophotrochozoa</taxon>
        <taxon>Mollusca</taxon>
        <taxon>Cephalopoda</taxon>
        <taxon>Coleoidea</taxon>
        <taxon>Octopodiformes</taxon>
        <taxon>Octopoda</taxon>
        <taxon>Incirrata</taxon>
        <taxon>Octopodidae</taxon>
        <taxon>Octopus</taxon>
    </lineage>
</organism>
<protein>
    <recommendedName>
        <fullName evidence="15">Disintegrin and metalloproteinase domain-containing protein 12</fullName>
    </recommendedName>
</protein>
<dbReference type="SUPFAM" id="SSF57552">
    <property type="entry name" value="Blood coagulation inhibitor (disintegrin)"/>
    <property type="match status" value="1"/>
</dbReference>
<dbReference type="Pfam" id="PF01421">
    <property type="entry name" value="Reprolysin"/>
    <property type="match status" value="1"/>
</dbReference>
<dbReference type="AlphaFoldDB" id="A0A0L8GXX3"/>
<dbReference type="FunFam" id="3.40.390.10:FF:000002">
    <property type="entry name" value="Disintegrin and metalloproteinase domain-containing protein 22"/>
    <property type="match status" value="1"/>
</dbReference>
<evidence type="ECO:0000256" key="4">
    <source>
        <dbReference type="ARBA" id="ARBA00023136"/>
    </source>
</evidence>
<evidence type="ECO:0000256" key="10">
    <source>
        <dbReference type="SAM" id="Phobius"/>
    </source>
</evidence>
<evidence type="ECO:0000259" key="11">
    <source>
        <dbReference type="PROSITE" id="PS50026"/>
    </source>
</evidence>
<keyword evidence="7" id="KW-0245">EGF-like domain</keyword>
<dbReference type="PROSITE" id="PS50215">
    <property type="entry name" value="ADAM_MEPRO"/>
    <property type="match status" value="1"/>
</dbReference>
<name>A0A0L8GXX3_OCTBM</name>
<dbReference type="InterPro" id="IPR002870">
    <property type="entry name" value="Peptidase_M12B_N"/>
</dbReference>
<comment type="subcellular location">
    <subcellularLocation>
        <location evidence="1">Membrane</location>
        <topology evidence="1">Single-pass membrane protein</topology>
    </subcellularLocation>
</comment>
<evidence type="ECO:0000256" key="6">
    <source>
        <dbReference type="PROSITE-ProRule" id="PRU00068"/>
    </source>
</evidence>
<dbReference type="InterPro" id="IPR001590">
    <property type="entry name" value="Peptidase_M12B"/>
</dbReference>
<feature type="region of interest" description="Disordered" evidence="9">
    <location>
        <begin position="1023"/>
        <end position="1116"/>
    </location>
</feature>
<keyword evidence="3 10" id="KW-1133">Transmembrane helix</keyword>
<feature type="disulfide bond" evidence="6">
    <location>
        <begin position="473"/>
        <end position="493"/>
    </location>
</feature>
<evidence type="ECO:0008006" key="15">
    <source>
        <dbReference type="Google" id="ProtNLM"/>
    </source>
</evidence>
<dbReference type="GO" id="GO:0004222">
    <property type="term" value="F:metalloendopeptidase activity"/>
    <property type="evidence" value="ECO:0007669"/>
    <property type="project" value="InterPro"/>
</dbReference>
<feature type="region of interest" description="Disordered" evidence="9">
    <location>
        <begin position="760"/>
        <end position="791"/>
    </location>
</feature>
<feature type="binding site" evidence="8">
    <location>
        <position position="350"/>
    </location>
    <ligand>
        <name>Zn(2+)</name>
        <dbReference type="ChEBI" id="CHEBI:29105"/>
        <note>catalytic</note>
    </ligand>
</feature>
<feature type="active site" evidence="8">
    <location>
        <position position="347"/>
    </location>
</feature>
<dbReference type="GO" id="GO:0006509">
    <property type="term" value="P:membrane protein ectodomain proteolysis"/>
    <property type="evidence" value="ECO:0007669"/>
    <property type="project" value="TreeGrafter"/>
</dbReference>
<dbReference type="PANTHER" id="PTHR11905:SF159">
    <property type="entry name" value="ADAM METALLOPROTEASE"/>
    <property type="match status" value="1"/>
</dbReference>
<dbReference type="PANTHER" id="PTHR11905">
    <property type="entry name" value="ADAM A DISINTEGRIN AND METALLOPROTEASE DOMAIN"/>
    <property type="match status" value="1"/>
</dbReference>
<keyword evidence="4 10" id="KW-0472">Membrane</keyword>
<evidence type="ECO:0000256" key="1">
    <source>
        <dbReference type="ARBA" id="ARBA00004167"/>
    </source>
</evidence>
<dbReference type="SMART" id="SM00608">
    <property type="entry name" value="ACR"/>
    <property type="match status" value="1"/>
</dbReference>
<gene>
    <name evidence="14" type="ORF">OCBIM_22026134mg</name>
</gene>
<evidence type="ECO:0000256" key="2">
    <source>
        <dbReference type="ARBA" id="ARBA00022692"/>
    </source>
</evidence>
<dbReference type="InterPro" id="IPR001762">
    <property type="entry name" value="Disintegrin_dom"/>
</dbReference>
<dbReference type="FunFam" id="4.10.70.10:FF:000001">
    <property type="entry name" value="Disintegrin and metalloproteinase domain-containing protein 22"/>
    <property type="match status" value="1"/>
</dbReference>
<keyword evidence="8" id="KW-0862">Zinc</keyword>
<feature type="compositionally biased region" description="Basic and acidic residues" evidence="9">
    <location>
        <begin position="870"/>
        <end position="887"/>
    </location>
</feature>
<feature type="region of interest" description="Disordered" evidence="9">
    <location>
        <begin position="922"/>
        <end position="992"/>
    </location>
</feature>
<dbReference type="GO" id="GO:0046872">
    <property type="term" value="F:metal ion binding"/>
    <property type="evidence" value="ECO:0007669"/>
    <property type="project" value="UniProtKB-KW"/>
</dbReference>
<dbReference type="Pfam" id="PF00200">
    <property type="entry name" value="Disintegrin"/>
    <property type="match status" value="1"/>
</dbReference>
<dbReference type="Gene3D" id="4.10.70.10">
    <property type="entry name" value="Disintegrin domain"/>
    <property type="match status" value="1"/>
</dbReference>
<feature type="compositionally biased region" description="Polar residues" evidence="9">
    <location>
        <begin position="1023"/>
        <end position="1037"/>
    </location>
</feature>
<dbReference type="InterPro" id="IPR024079">
    <property type="entry name" value="MetalloPept_cat_dom_sf"/>
</dbReference>
<dbReference type="SUPFAM" id="SSF55486">
    <property type="entry name" value="Metalloproteases ('zincins'), catalytic domain"/>
    <property type="match status" value="1"/>
</dbReference>
<dbReference type="Pfam" id="PF01562">
    <property type="entry name" value="Pep_M12B_propep"/>
    <property type="match status" value="1"/>
</dbReference>
<dbReference type="PROSITE" id="PS50214">
    <property type="entry name" value="DISINTEGRIN_2"/>
    <property type="match status" value="1"/>
</dbReference>
<dbReference type="InterPro" id="IPR034027">
    <property type="entry name" value="Reprolysin_adamalysin"/>
</dbReference>
<evidence type="ECO:0000256" key="8">
    <source>
        <dbReference type="PROSITE-ProRule" id="PRU00276"/>
    </source>
</evidence>
<keyword evidence="5 7" id="KW-1015">Disulfide bond</keyword>
<dbReference type="InterPro" id="IPR036436">
    <property type="entry name" value="Disintegrin_dom_sf"/>
</dbReference>
<dbReference type="PROSITE" id="PS01186">
    <property type="entry name" value="EGF_2"/>
    <property type="match status" value="1"/>
</dbReference>
<keyword evidence="2 10" id="KW-0812">Transmembrane</keyword>
<dbReference type="EMBL" id="KQ419994">
    <property type="protein sequence ID" value="KOF81767.1"/>
    <property type="molecule type" value="Genomic_DNA"/>
</dbReference>
<dbReference type="Gene3D" id="3.40.390.10">
    <property type="entry name" value="Collagenase (Catalytic Domain)"/>
    <property type="match status" value="1"/>
</dbReference>
<dbReference type="SMART" id="SM00050">
    <property type="entry name" value="DISIN"/>
    <property type="match status" value="1"/>
</dbReference>
<proteinExistence type="predicted"/>
<feature type="domain" description="Peptidase M12B" evidence="13">
    <location>
        <begin position="209"/>
        <end position="408"/>
    </location>
</feature>
<dbReference type="CDD" id="cd04269">
    <property type="entry name" value="ZnMc_adamalysin_II_like"/>
    <property type="match status" value="1"/>
</dbReference>
<feature type="compositionally biased region" description="Polar residues" evidence="9">
    <location>
        <begin position="760"/>
        <end position="771"/>
    </location>
</feature>
<feature type="compositionally biased region" description="Low complexity" evidence="9">
    <location>
        <begin position="926"/>
        <end position="942"/>
    </location>
</feature>
<evidence type="ECO:0000259" key="13">
    <source>
        <dbReference type="PROSITE" id="PS50215"/>
    </source>
</evidence>
<evidence type="ECO:0000259" key="12">
    <source>
        <dbReference type="PROSITE" id="PS50214"/>
    </source>
</evidence>
<reference evidence="14" key="1">
    <citation type="submission" date="2015-07" db="EMBL/GenBank/DDBJ databases">
        <title>MeaNS - Measles Nucleotide Surveillance Program.</title>
        <authorList>
            <person name="Tran T."/>
            <person name="Druce J."/>
        </authorList>
    </citation>
    <scope>NUCLEOTIDE SEQUENCE</scope>
    <source>
        <strain evidence="14">UCB-OBI-ISO-001</strain>
        <tissue evidence="14">Gonad</tissue>
    </source>
</reference>
<evidence type="ECO:0000256" key="3">
    <source>
        <dbReference type="ARBA" id="ARBA00022989"/>
    </source>
</evidence>
<feature type="compositionally biased region" description="Basic and acidic residues" evidence="9">
    <location>
        <begin position="1100"/>
        <end position="1116"/>
    </location>
</feature>
<evidence type="ECO:0000313" key="14">
    <source>
        <dbReference type="EMBL" id="KOF81767.1"/>
    </source>
</evidence>
<feature type="transmembrane region" description="Helical" evidence="10">
    <location>
        <begin position="703"/>
        <end position="725"/>
    </location>
</feature>
<evidence type="ECO:0000256" key="9">
    <source>
        <dbReference type="SAM" id="MobiDB-lite"/>
    </source>
</evidence>
<feature type="binding site" evidence="8">
    <location>
        <position position="346"/>
    </location>
    <ligand>
        <name>Zn(2+)</name>
        <dbReference type="ChEBI" id="CHEBI:29105"/>
        <note>catalytic</note>
    </ligand>
</feature>
<evidence type="ECO:0000256" key="7">
    <source>
        <dbReference type="PROSITE-ProRule" id="PRU00076"/>
    </source>
</evidence>
<dbReference type="GO" id="GO:0016020">
    <property type="term" value="C:membrane"/>
    <property type="evidence" value="ECO:0007669"/>
    <property type="project" value="UniProtKB-SubCell"/>
</dbReference>
<accession>A0A0L8GXX3</accession>